<evidence type="ECO:0000256" key="6">
    <source>
        <dbReference type="SAM" id="Phobius"/>
    </source>
</evidence>
<keyword evidence="7" id="KW-0614">Plasmid</keyword>
<feature type="transmembrane region" description="Helical" evidence="6">
    <location>
        <begin position="379"/>
        <end position="402"/>
    </location>
</feature>
<dbReference type="Pfam" id="PF01943">
    <property type="entry name" value="Polysacc_synt"/>
    <property type="match status" value="1"/>
</dbReference>
<dbReference type="Proteomes" id="UP001064971">
    <property type="component" value="Plasmid pDAETH-2"/>
</dbReference>
<evidence type="ECO:0008006" key="9">
    <source>
        <dbReference type="Google" id="ProtNLM"/>
    </source>
</evidence>
<evidence type="ECO:0000256" key="5">
    <source>
        <dbReference type="ARBA" id="ARBA00023136"/>
    </source>
</evidence>
<evidence type="ECO:0000313" key="7">
    <source>
        <dbReference type="EMBL" id="BDP44346.1"/>
    </source>
</evidence>
<keyword evidence="4 6" id="KW-1133">Transmembrane helix</keyword>
<comment type="subcellular location">
    <subcellularLocation>
        <location evidence="1">Cell membrane</location>
        <topology evidence="1">Multi-pass membrane protein</topology>
    </subcellularLocation>
</comment>
<feature type="transmembrane region" description="Helical" evidence="6">
    <location>
        <begin position="73"/>
        <end position="99"/>
    </location>
</feature>
<proteinExistence type="predicted"/>
<feature type="transmembrane region" description="Helical" evidence="6">
    <location>
        <begin position="5"/>
        <end position="25"/>
    </location>
</feature>
<feature type="transmembrane region" description="Helical" evidence="6">
    <location>
        <begin position="249"/>
        <end position="271"/>
    </location>
</feature>
<sequence>MIANAVSLVATSAVTSGLGFGFWWLAARVLPAEGVGLGSAAVSAMMLVATLSMLGLGTLLISELPGARERADAAGLMSAALLSAAVAAALLAVACGLALPHAAPSFAWIARDPASLALFVLGVVVSAVTLVFDQAVIGLLRGELQWWRNAVSAVVKLLAVLVVGQFATHAGAQAIYGAWFIGNVASVLAVLPLARQGGAPLLGRPNWSFLARLGGPALRHHALNLAMQAPALALPVLAASQLIPGANAAFYVSWMIASFLGMVPYALATVLPAASSQETAVLRARVRASLRWSLLVCAPGAAGLILTARPLLALFGPAYEQHALSLQVLALTALPVIVKAHYIALGRVRGHLAGAAVMVALGGGVELAAAALGGRAWGVVGLSVGLLIAYGLEALCLLPTVLRGAGWPGGRP</sequence>
<feature type="transmembrane region" description="Helical" evidence="6">
    <location>
        <begin position="352"/>
        <end position="373"/>
    </location>
</feature>
<dbReference type="InterPro" id="IPR050833">
    <property type="entry name" value="Poly_Biosynth_Transport"/>
</dbReference>
<reference evidence="7" key="1">
    <citation type="submission" date="2022-07" db="EMBL/GenBank/DDBJ databases">
        <title>Complete Genome Sequence of the Radioresistant Bacterium Deinococcus aetherius ST0316, Isolated from the Air Dust collected in Lower Stratosphere above Japan.</title>
        <authorList>
            <person name="Satoh K."/>
            <person name="Hagiwara K."/>
            <person name="Katsumata K."/>
            <person name="Kubo A."/>
            <person name="Yokobori S."/>
            <person name="Yamagishi A."/>
            <person name="Oono Y."/>
            <person name="Narumi I."/>
        </authorList>
    </citation>
    <scope>NUCLEOTIDE SEQUENCE</scope>
    <source>
        <strain evidence="7">ST0316</strain>
        <plasmid evidence="7">pDAETH-2</plasmid>
    </source>
</reference>
<evidence type="ECO:0000313" key="8">
    <source>
        <dbReference type="Proteomes" id="UP001064971"/>
    </source>
</evidence>
<feature type="transmembrane region" description="Helical" evidence="6">
    <location>
        <begin position="222"/>
        <end position="243"/>
    </location>
</feature>
<accession>A0ABN6RPK0</accession>
<evidence type="ECO:0000256" key="3">
    <source>
        <dbReference type="ARBA" id="ARBA00022692"/>
    </source>
</evidence>
<keyword evidence="5 6" id="KW-0472">Membrane</keyword>
<geneLocation type="plasmid" evidence="7 8">
    <name>pDAETH-2</name>
</geneLocation>
<feature type="transmembrane region" description="Helical" evidence="6">
    <location>
        <begin position="324"/>
        <end position="345"/>
    </location>
</feature>
<evidence type="ECO:0000256" key="2">
    <source>
        <dbReference type="ARBA" id="ARBA00022475"/>
    </source>
</evidence>
<gene>
    <name evidence="7" type="ORF">DAETH_43150</name>
</gene>
<name>A0ABN6RPK0_9DEIO</name>
<dbReference type="EMBL" id="AP026562">
    <property type="protein sequence ID" value="BDP44346.1"/>
    <property type="molecule type" value="Genomic_DNA"/>
</dbReference>
<protein>
    <recommendedName>
        <fullName evidence="9">Lipopolysaccharide biosynthesis protein</fullName>
    </recommendedName>
</protein>
<dbReference type="PANTHER" id="PTHR30250:SF11">
    <property type="entry name" value="O-ANTIGEN TRANSPORTER-RELATED"/>
    <property type="match status" value="1"/>
</dbReference>
<feature type="transmembrane region" description="Helical" evidence="6">
    <location>
        <begin position="147"/>
        <end position="168"/>
    </location>
</feature>
<keyword evidence="2" id="KW-1003">Cell membrane</keyword>
<dbReference type="InterPro" id="IPR002797">
    <property type="entry name" value="Polysacc_synth"/>
</dbReference>
<feature type="transmembrane region" description="Helical" evidence="6">
    <location>
        <begin position="119"/>
        <end position="140"/>
    </location>
</feature>
<dbReference type="PANTHER" id="PTHR30250">
    <property type="entry name" value="PST FAMILY PREDICTED COLANIC ACID TRANSPORTER"/>
    <property type="match status" value="1"/>
</dbReference>
<evidence type="ECO:0000256" key="1">
    <source>
        <dbReference type="ARBA" id="ARBA00004651"/>
    </source>
</evidence>
<feature type="transmembrane region" description="Helical" evidence="6">
    <location>
        <begin position="292"/>
        <end position="312"/>
    </location>
</feature>
<feature type="transmembrane region" description="Helical" evidence="6">
    <location>
        <begin position="37"/>
        <end position="61"/>
    </location>
</feature>
<organism evidence="7 8">
    <name type="scientific">Deinococcus aetherius</name>
    <dbReference type="NCBI Taxonomy" id="200252"/>
    <lineage>
        <taxon>Bacteria</taxon>
        <taxon>Thermotogati</taxon>
        <taxon>Deinococcota</taxon>
        <taxon>Deinococci</taxon>
        <taxon>Deinococcales</taxon>
        <taxon>Deinococcaceae</taxon>
        <taxon>Deinococcus</taxon>
    </lineage>
</organism>
<evidence type="ECO:0000256" key="4">
    <source>
        <dbReference type="ARBA" id="ARBA00022989"/>
    </source>
</evidence>
<keyword evidence="3 6" id="KW-0812">Transmembrane</keyword>
<keyword evidence="8" id="KW-1185">Reference proteome</keyword>
<feature type="transmembrane region" description="Helical" evidence="6">
    <location>
        <begin position="174"/>
        <end position="194"/>
    </location>
</feature>